<sequence>MNGISQRQVIDSIGISPIATVVSNPRRPDNPLEAVNPAFCALTGYAEAEIVGRNCRFLTGARTEPWVSDRIRSGIAGRKPVLVEIINYRKDGSPFRNGVMITPLFDDEGELQYFLGSQVDLGDSDIMLAGQRASAAAKVAALPSRQRQVLQAMSRGYLNKQIAHRLGISEKTVKMHRALLIERLGVQSSADAIRVAVEGGL</sequence>
<protein>
    <submittedName>
        <fullName evidence="7">PAS domain-containing protein</fullName>
    </submittedName>
</protein>
<proteinExistence type="predicted"/>
<dbReference type="PROSITE" id="PS50043">
    <property type="entry name" value="HTH_LUXR_2"/>
    <property type="match status" value="1"/>
</dbReference>
<evidence type="ECO:0000313" key="8">
    <source>
        <dbReference type="Proteomes" id="UP001139410"/>
    </source>
</evidence>
<feature type="domain" description="PAS" evidence="5">
    <location>
        <begin position="35"/>
        <end position="54"/>
    </location>
</feature>
<dbReference type="SMART" id="SM00421">
    <property type="entry name" value="HTH_LUXR"/>
    <property type="match status" value="1"/>
</dbReference>
<dbReference type="InterPro" id="IPR001610">
    <property type="entry name" value="PAC"/>
</dbReference>
<dbReference type="AlphaFoldDB" id="A0A9X1QLB1"/>
<evidence type="ECO:0000256" key="1">
    <source>
        <dbReference type="ARBA" id="ARBA00022630"/>
    </source>
</evidence>
<evidence type="ECO:0000313" key="7">
    <source>
        <dbReference type="EMBL" id="MCF2515490.1"/>
    </source>
</evidence>
<dbReference type="SUPFAM" id="SSF55785">
    <property type="entry name" value="PYP-like sensor domain (PAS domain)"/>
    <property type="match status" value="1"/>
</dbReference>
<organism evidence="7 8">
    <name type="scientific">Sphingomonas cremea</name>
    <dbReference type="NCBI Taxonomy" id="2904799"/>
    <lineage>
        <taxon>Bacteria</taxon>
        <taxon>Pseudomonadati</taxon>
        <taxon>Pseudomonadota</taxon>
        <taxon>Alphaproteobacteria</taxon>
        <taxon>Sphingomonadales</taxon>
        <taxon>Sphingomonadaceae</taxon>
        <taxon>Sphingomonas</taxon>
    </lineage>
</organism>
<comment type="caution">
    <text evidence="7">The sequence shown here is derived from an EMBL/GenBank/DDBJ whole genome shotgun (WGS) entry which is preliminary data.</text>
</comment>
<dbReference type="Proteomes" id="UP001139410">
    <property type="component" value="Unassembled WGS sequence"/>
</dbReference>
<dbReference type="CDD" id="cd00130">
    <property type="entry name" value="PAS"/>
    <property type="match status" value="1"/>
</dbReference>
<dbReference type="Gene3D" id="1.10.10.10">
    <property type="entry name" value="Winged helix-like DNA-binding domain superfamily/Winged helix DNA-binding domain"/>
    <property type="match status" value="1"/>
</dbReference>
<dbReference type="GO" id="GO:0003677">
    <property type="term" value="F:DNA binding"/>
    <property type="evidence" value="ECO:0007669"/>
    <property type="project" value="InterPro"/>
</dbReference>
<dbReference type="SMART" id="SM00086">
    <property type="entry name" value="PAC"/>
    <property type="match status" value="1"/>
</dbReference>
<keyword evidence="8" id="KW-1185">Reference proteome</keyword>
<evidence type="ECO:0000259" key="5">
    <source>
        <dbReference type="PROSITE" id="PS50112"/>
    </source>
</evidence>
<feature type="domain" description="PAC" evidence="6">
    <location>
        <begin position="79"/>
        <end position="133"/>
    </location>
</feature>
<dbReference type="PANTHER" id="PTHR47429:SF2">
    <property type="entry name" value="PROTEIN TWIN LOV 1"/>
    <property type="match status" value="1"/>
</dbReference>
<evidence type="ECO:0000256" key="3">
    <source>
        <dbReference type="ARBA" id="ARBA00022991"/>
    </source>
</evidence>
<dbReference type="InterPro" id="IPR035965">
    <property type="entry name" value="PAS-like_dom_sf"/>
</dbReference>
<dbReference type="Gene3D" id="3.30.450.20">
    <property type="entry name" value="PAS domain"/>
    <property type="match status" value="1"/>
</dbReference>
<gene>
    <name evidence="7" type="ORF">LVY65_10510</name>
</gene>
<dbReference type="InterPro" id="IPR036388">
    <property type="entry name" value="WH-like_DNA-bd_sf"/>
</dbReference>
<dbReference type="PRINTS" id="PR00038">
    <property type="entry name" value="HTHLUXR"/>
</dbReference>
<dbReference type="PROSITE" id="PS50113">
    <property type="entry name" value="PAC"/>
    <property type="match status" value="1"/>
</dbReference>
<dbReference type="RefSeq" id="WP_235068119.1">
    <property type="nucleotide sequence ID" value="NZ_JAKFGM010000003.1"/>
</dbReference>
<evidence type="ECO:0000256" key="2">
    <source>
        <dbReference type="ARBA" id="ARBA00022643"/>
    </source>
</evidence>
<dbReference type="CDD" id="cd06170">
    <property type="entry name" value="LuxR_C_like"/>
    <property type="match status" value="1"/>
</dbReference>
<dbReference type="InterPro" id="IPR000700">
    <property type="entry name" value="PAS-assoc_C"/>
</dbReference>
<keyword evidence="1" id="KW-0285">Flavoprotein</keyword>
<reference evidence="7" key="1">
    <citation type="submission" date="2022-01" db="EMBL/GenBank/DDBJ databases">
        <authorList>
            <person name="Jo J.-H."/>
            <person name="Im W.-T."/>
        </authorList>
    </citation>
    <scope>NUCLEOTIDE SEQUENCE</scope>
    <source>
        <strain evidence="7">G124</strain>
    </source>
</reference>
<keyword evidence="2" id="KW-0288">FMN</keyword>
<evidence type="ECO:0000259" key="6">
    <source>
        <dbReference type="PROSITE" id="PS50113"/>
    </source>
</evidence>
<dbReference type="PROSITE" id="PS50112">
    <property type="entry name" value="PAS"/>
    <property type="match status" value="1"/>
</dbReference>
<dbReference type="Pfam" id="PF13426">
    <property type="entry name" value="PAS_9"/>
    <property type="match status" value="1"/>
</dbReference>
<dbReference type="Pfam" id="PF00196">
    <property type="entry name" value="GerE"/>
    <property type="match status" value="1"/>
</dbReference>
<dbReference type="GO" id="GO:0006355">
    <property type="term" value="P:regulation of DNA-templated transcription"/>
    <property type="evidence" value="ECO:0007669"/>
    <property type="project" value="InterPro"/>
</dbReference>
<dbReference type="PANTHER" id="PTHR47429">
    <property type="entry name" value="PROTEIN TWIN LOV 1"/>
    <property type="match status" value="1"/>
</dbReference>
<dbReference type="NCBIfam" id="TIGR00229">
    <property type="entry name" value="sensory_box"/>
    <property type="match status" value="1"/>
</dbReference>
<keyword evidence="3" id="KW-0157">Chromophore</keyword>
<accession>A0A9X1QLB1</accession>
<dbReference type="EMBL" id="JAKFGM010000003">
    <property type="protein sequence ID" value="MCF2515490.1"/>
    <property type="molecule type" value="Genomic_DNA"/>
</dbReference>
<dbReference type="InterPro" id="IPR000014">
    <property type="entry name" value="PAS"/>
</dbReference>
<name>A0A9X1QLB1_9SPHN</name>
<dbReference type="InterPro" id="IPR000792">
    <property type="entry name" value="Tscrpt_reg_LuxR_C"/>
</dbReference>
<dbReference type="SUPFAM" id="SSF46894">
    <property type="entry name" value="C-terminal effector domain of the bipartite response regulators"/>
    <property type="match status" value="1"/>
</dbReference>
<feature type="domain" description="HTH luxR-type" evidence="4">
    <location>
        <begin position="135"/>
        <end position="200"/>
    </location>
</feature>
<dbReference type="InterPro" id="IPR016032">
    <property type="entry name" value="Sig_transdc_resp-reg_C-effctor"/>
</dbReference>
<evidence type="ECO:0000259" key="4">
    <source>
        <dbReference type="PROSITE" id="PS50043"/>
    </source>
</evidence>